<evidence type="ECO:0000256" key="6">
    <source>
        <dbReference type="SAM" id="MobiDB-lite"/>
    </source>
</evidence>
<dbReference type="PANTHER" id="PTHR47171:SF6">
    <property type="entry name" value="SPECIFIC TRANSCRIPTION FACTOR, PUTATIVE (AFU_ORTHOLOGUE AFUA_2G06130)-RELATED"/>
    <property type="match status" value="1"/>
</dbReference>
<comment type="caution">
    <text evidence="8">The sequence shown here is derived from an EMBL/GenBank/DDBJ whole genome shotgun (WGS) entry which is preliminary data.</text>
</comment>
<evidence type="ECO:0000256" key="3">
    <source>
        <dbReference type="ARBA" id="ARBA00023125"/>
    </source>
</evidence>
<protein>
    <recommendedName>
        <fullName evidence="7">Xylanolytic transcriptional activator regulatory domain-containing protein</fullName>
    </recommendedName>
</protein>
<reference evidence="8 9" key="1">
    <citation type="submission" date="2023-08" db="EMBL/GenBank/DDBJ databases">
        <title>Black Yeasts Isolated from many extreme environments.</title>
        <authorList>
            <person name="Coleine C."/>
            <person name="Stajich J.E."/>
            <person name="Selbmann L."/>
        </authorList>
    </citation>
    <scope>NUCLEOTIDE SEQUENCE [LARGE SCALE GENOMIC DNA]</scope>
    <source>
        <strain evidence="8 9">CCFEE 5885</strain>
    </source>
</reference>
<feature type="compositionally biased region" description="Polar residues" evidence="6">
    <location>
        <begin position="689"/>
        <end position="710"/>
    </location>
</feature>
<keyword evidence="1" id="KW-0862">Zinc</keyword>
<evidence type="ECO:0000313" key="8">
    <source>
        <dbReference type="EMBL" id="KAK5100190.1"/>
    </source>
</evidence>
<dbReference type="CDD" id="cd12148">
    <property type="entry name" value="fungal_TF_MHR"/>
    <property type="match status" value="1"/>
</dbReference>
<feature type="compositionally biased region" description="Polar residues" evidence="6">
    <location>
        <begin position="652"/>
        <end position="682"/>
    </location>
</feature>
<keyword evidence="3" id="KW-0238">DNA-binding</keyword>
<evidence type="ECO:0000256" key="5">
    <source>
        <dbReference type="ARBA" id="ARBA00023242"/>
    </source>
</evidence>
<feature type="region of interest" description="Disordered" evidence="6">
    <location>
        <begin position="645"/>
        <end position="710"/>
    </location>
</feature>
<gene>
    <name evidence="8" type="ORF">LTR24_000985</name>
</gene>
<dbReference type="SMART" id="SM00906">
    <property type="entry name" value="Fungal_trans"/>
    <property type="match status" value="1"/>
</dbReference>
<dbReference type="Proteomes" id="UP001345013">
    <property type="component" value="Unassembled WGS sequence"/>
</dbReference>
<dbReference type="CDD" id="cd00067">
    <property type="entry name" value="GAL4"/>
    <property type="match status" value="1"/>
</dbReference>
<evidence type="ECO:0000256" key="1">
    <source>
        <dbReference type="ARBA" id="ARBA00022833"/>
    </source>
</evidence>
<keyword evidence="4" id="KW-0804">Transcription</keyword>
<sequence length="896" mass="98546">MAQEGIFVFEADNADFKNRKRAARACTSCQKRKKRCSHTFTKNTDQQAEKETAEKVLPQLIHKEPIKFVGDLNPESVLAELTESKVPPRYNRIGVWVEQSRFEQEQYRRQQEAAARNGKTGETETDAKKQAAVQRYSKVEGGRRTLTGHQKNYLQAVGALRVLPKATQDALVTTYVACIDPLLPIIDCKKLLQEYTNGEASVFLVQAICLVACKTEEAIPYLKLCEDGPLMDAIPFARALHTGLDAAMKADLEADRFTKVQIMTLMSLHNDGPGGIEESSLHLTMAIHDAQTTGLHINTPGRSLNDQRAMLWWTLWTLDKFNACLGGRPLMIAERDIDIKRPLLEKNVRSQTMAVWLAMGDLLEDVIKYYRPGTDPETAGWESEFPSFEELTKHCSLEMLAESQRNLLEVCYNIIGILSCRAGGPTSRSYNRRISSADQIQKLTAEGRFAHLPPLPLVPYAISLSLTVAYRGLRDSHCDPEKTQSDLAARCGILESLNKKWWTADAMAKLGRKALKSLQQPGQVDVHRRSNAGLTVGDALEAEVAPCKFGPFDKKPDDAGDALEAEVAPCKFGPFKGNANNNHPNAGLAMANRSNNVGAPLARSSSGESNGLQVLSQAAATLGQPRQHKETTNIPNRMVKNKNAIHSRKTNRVSNISQQPRYNSSDGVPSASIPNKTLSPDTTGHVITGTPSAKTRMSTMSNTPAQTPLPTMTLKDQRMKLNHNPSSGVFEINPIHDPFCATYDLDRNSAHTSLSTTAELTSSMVAPSTASHQSQLYNPRMSVPLHGNQNMDIDMYNYNDLDNLFDGFFDLSMPTMFQDPLFEGAEYDQFTFNFLTGGAGGGPSGAGSVDMSYAQQAHGQDFSGGNMSNQQGGNGWRNMGMNMNVNVNATEVSEKV</sequence>
<proteinExistence type="predicted"/>
<dbReference type="InterPro" id="IPR052073">
    <property type="entry name" value="Amide_Lactam_Regulators"/>
</dbReference>
<dbReference type="Pfam" id="PF04082">
    <property type="entry name" value="Fungal_trans"/>
    <property type="match status" value="1"/>
</dbReference>
<dbReference type="InterPro" id="IPR007219">
    <property type="entry name" value="XnlR_reg_dom"/>
</dbReference>
<evidence type="ECO:0000256" key="2">
    <source>
        <dbReference type="ARBA" id="ARBA00023015"/>
    </source>
</evidence>
<evidence type="ECO:0000313" key="9">
    <source>
        <dbReference type="Proteomes" id="UP001345013"/>
    </source>
</evidence>
<keyword evidence="5" id="KW-0539">Nucleus</keyword>
<feature type="domain" description="Xylanolytic transcriptional activator regulatory" evidence="7">
    <location>
        <begin position="279"/>
        <end position="348"/>
    </location>
</feature>
<name>A0ABR0KLV7_9EURO</name>
<accession>A0ABR0KLV7</accession>
<organism evidence="8 9">
    <name type="scientific">Lithohypha guttulata</name>
    <dbReference type="NCBI Taxonomy" id="1690604"/>
    <lineage>
        <taxon>Eukaryota</taxon>
        <taxon>Fungi</taxon>
        <taxon>Dikarya</taxon>
        <taxon>Ascomycota</taxon>
        <taxon>Pezizomycotina</taxon>
        <taxon>Eurotiomycetes</taxon>
        <taxon>Chaetothyriomycetidae</taxon>
        <taxon>Chaetothyriales</taxon>
        <taxon>Trichomeriaceae</taxon>
        <taxon>Lithohypha</taxon>
    </lineage>
</organism>
<dbReference type="InterPro" id="IPR001138">
    <property type="entry name" value="Zn2Cys6_DnaBD"/>
</dbReference>
<keyword evidence="2" id="KW-0805">Transcription regulation</keyword>
<evidence type="ECO:0000256" key="4">
    <source>
        <dbReference type="ARBA" id="ARBA00023163"/>
    </source>
</evidence>
<keyword evidence="9" id="KW-1185">Reference proteome</keyword>
<dbReference type="EMBL" id="JAVRRG010000007">
    <property type="protein sequence ID" value="KAK5100190.1"/>
    <property type="molecule type" value="Genomic_DNA"/>
</dbReference>
<dbReference type="PANTHER" id="PTHR47171">
    <property type="entry name" value="FARA-RELATED"/>
    <property type="match status" value="1"/>
</dbReference>
<evidence type="ECO:0000259" key="7">
    <source>
        <dbReference type="SMART" id="SM00906"/>
    </source>
</evidence>
<feature type="region of interest" description="Disordered" evidence="6">
    <location>
        <begin position="109"/>
        <end position="134"/>
    </location>
</feature>
<feature type="compositionally biased region" description="Basic and acidic residues" evidence="6">
    <location>
        <begin position="119"/>
        <end position="129"/>
    </location>
</feature>